<name>A0A835HV18_9MAGN</name>
<evidence type="ECO:0008006" key="3">
    <source>
        <dbReference type="Google" id="ProtNLM"/>
    </source>
</evidence>
<dbReference type="EMBL" id="JADFTS010000005">
    <property type="protein sequence ID" value="KAF9605286.1"/>
    <property type="molecule type" value="Genomic_DNA"/>
</dbReference>
<dbReference type="AlphaFoldDB" id="A0A835HV18"/>
<reference evidence="1 2" key="1">
    <citation type="submission" date="2020-10" db="EMBL/GenBank/DDBJ databases">
        <title>The Coptis chinensis genome and diversification of protoberbering-type alkaloids.</title>
        <authorList>
            <person name="Wang B."/>
            <person name="Shu S."/>
            <person name="Song C."/>
            <person name="Liu Y."/>
        </authorList>
    </citation>
    <scope>NUCLEOTIDE SEQUENCE [LARGE SCALE GENOMIC DNA]</scope>
    <source>
        <strain evidence="1">HL-2020</strain>
        <tissue evidence="1">Leaf</tissue>
    </source>
</reference>
<proteinExistence type="predicted"/>
<dbReference type="PANTHER" id="PTHR31900">
    <property type="entry name" value="F-BOX/RNI SUPERFAMILY PROTEIN-RELATED"/>
    <property type="match status" value="1"/>
</dbReference>
<dbReference type="Proteomes" id="UP000631114">
    <property type="component" value="Unassembled WGS sequence"/>
</dbReference>
<organism evidence="1 2">
    <name type="scientific">Coptis chinensis</name>
    <dbReference type="NCBI Taxonomy" id="261450"/>
    <lineage>
        <taxon>Eukaryota</taxon>
        <taxon>Viridiplantae</taxon>
        <taxon>Streptophyta</taxon>
        <taxon>Embryophyta</taxon>
        <taxon>Tracheophyta</taxon>
        <taxon>Spermatophyta</taxon>
        <taxon>Magnoliopsida</taxon>
        <taxon>Ranunculales</taxon>
        <taxon>Ranunculaceae</taxon>
        <taxon>Coptidoideae</taxon>
        <taxon>Coptis</taxon>
    </lineage>
</organism>
<accession>A0A835HV18</accession>
<sequence>MIRHLTTNCPLLGDLTLDSCNKFSDLIIDIANPNITSLDIFEFYGTKADTAIEICAPNLQSLGFHCYLPRVQYRVKDALSLVTASFSFDSESLNLDFVYDKDDCEYYLVELLGNLCHVKHLRICRYLVQIWTCFYVLSIRGVQKYKLLSFDATCLKLETELTKWELPGISYLLKGSSNLHHLEISYPEFREEIKLSDDFKGAYAFEEKGFWESQKCDLAPVLQNLTHISFYFLSDTGQNANVAGCMGRLENKIEFVGFLFKNLQALESMVIAYGRNTEIRSKIMEMLTALPRVSPRIRIEVI</sequence>
<dbReference type="SUPFAM" id="SSF52047">
    <property type="entry name" value="RNI-like"/>
    <property type="match status" value="1"/>
</dbReference>
<dbReference type="InterPro" id="IPR050232">
    <property type="entry name" value="FBL13/AtMIF1-like"/>
</dbReference>
<dbReference type="InterPro" id="IPR032675">
    <property type="entry name" value="LRR_dom_sf"/>
</dbReference>
<dbReference type="PANTHER" id="PTHR31900:SF32">
    <property type="entry name" value="F-BOX_RNI_FBD-LIKE DOMAIN PROTEIN"/>
    <property type="match status" value="1"/>
</dbReference>
<protein>
    <recommendedName>
        <fullName evidence="3">FBD domain-containing protein</fullName>
    </recommendedName>
</protein>
<evidence type="ECO:0000313" key="1">
    <source>
        <dbReference type="EMBL" id="KAF9605286.1"/>
    </source>
</evidence>
<comment type="caution">
    <text evidence="1">The sequence shown here is derived from an EMBL/GenBank/DDBJ whole genome shotgun (WGS) entry which is preliminary data.</text>
</comment>
<gene>
    <name evidence="1" type="ORF">IFM89_015902</name>
</gene>
<evidence type="ECO:0000313" key="2">
    <source>
        <dbReference type="Proteomes" id="UP000631114"/>
    </source>
</evidence>
<dbReference type="Gene3D" id="3.80.10.10">
    <property type="entry name" value="Ribonuclease Inhibitor"/>
    <property type="match status" value="1"/>
</dbReference>
<keyword evidence="2" id="KW-1185">Reference proteome</keyword>